<protein>
    <submittedName>
        <fullName evidence="5">Modulator protein</fullName>
    </submittedName>
</protein>
<reference evidence="5 6" key="1">
    <citation type="submission" date="2019-07" db="EMBL/GenBank/DDBJ databases">
        <title>Whole genome shotgun sequence of Swaminathania salitolerans NBRC 104436.</title>
        <authorList>
            <person name="Hosoyama A."/>
            <person name="Uohara A."/>
            <person name="Ohji S."/>
            <person name="Ichikawa N."/>
        </authorList>
    </citation>
    <scope>NUCLEOTIDE SEQUENCE [LARGE SCALE GENOMIC DNA]</scope>
    <source>
        <strain evidence="5 6">NBRC 104436</strain>
    </source>
</reference>
<dbReference type="GO" id="GO:0005829">
    <property type="term" value="C:cytosol"/>
    <property type="evidence" value="ECO:0007669"/>
    <property type="project" value="TreeGrafter"/>
</dbReference>
<evidence type="ECO:0000259" key="3">
    <source>
        <dbReference type="Pfam" id="PF19289"/>
    </source>
</evidence>
<comment type="similarity">
    <text evidence="1">Belongs to the peptidase U62 family.</text>
</comment>
<feature type="domain" description="Metalloprotease TldD/E C-terminal" evidence="3">
    <location>
        <begin position="225"/>
        <end position="441"/>
    </location>
</feature>
<dbReference type="GO" id="GO:0006508">
    <property type="term" value="P:proteolysis"/>
    <property type="evidence" value="ECO:0007669"/>
    <property type="project" value="InterPro"/>
</dbReference>
<evidence type="ECO:0000313" key="6">
    <source>
        <dbReference type="Proteomes" id="UP000321405"/>
    </source>
</evidence>
<evidence type="ECO:0000259" key="4">
    <source>
        <dbReference type="Pfam" id="PF19290"/>
    </source>
</evidence>
<dbReference type="PANTHER" id="PTHR43421:SF1">
    <property type="entry name" value="METALLOPROTEASE PMBA"/>
    <property type="match status" value="1"/>
</dbReference>
<feature type="domain" description="Metalloprotease TldD/E N-terminal" evidence="2">
    <location>
        <begin position="19"/>
        <end position="83"/>
    </location>
</feature>
<dbReference type="Pfam" id="PF01523">
    <property type="entry name" value="PmbA_TldD_1st"/>
    <property type="match status" value="1"/>
</dbReference>
<dbReference type="InterPro" id="IPR035068">
    <property type="entry name" value="TldD/PmbA_N"/>
</dbReference>
<dbReference type="InterPro" id="IPR045570">
    <property type="entry name" value="Metalloprtase-TldD/E_cen_dom"/>
</dbReference>
<dbReference type="SUPFAM" id="SSF111283">
    <property type="entry name" value="Putative modulator of DNA gyrase, PmbA/TldD"/>
    <property type="match status" value="1"/>
</dbReference>
<dbReference type="InterPro" id="IPR045569">
    <property type="entry name" value="Metalloprtase-TldD/E_C"/>
</dbReference>
<dbReference type="InterPro" id="IPR036059">
    <property type="entry name" value="TldD/PmbA_sf"/>
</dbReference>
<evidence type="ECO:0000256" key="1">
    <source>
        <dbReference type="ARBA" id="ARBA00005836"/>
    </source>
</evidence>
<evidence type="ECO:0000259" key="2">
    <source>
        <dbReference type="Pfam" id="PF01523"/>
    </source>
</evidence>
<organism evidence="5 6">
    <name type="scientific">Swaminathania salitolerans</name>
    <dbReference type="NCBI Taxonomy" id="182838"/>
    <lineage>
        <taxon>Bacteria</taxon>
        <taxon>Pseudomonadati</taxon>
        <taxon>Pseudomonadota</taxon>
        <taxon>Alphaproteobacteria</taxon>
        <taxon>Acetobacterales</taxon>
        <taxon>Acetobacteraceae</taxon>
        <taxon>Swaminathania</taxon>
    </lineage>
</organism>
<proteinExistence type="inferred from homology"/>
<dbReference type="Proteomes" id="UP000321405">
    <property type="component" value="Unassembled WGS sequence"/>
</dbReference>
<dbReference type="AlphaFoldDB" id="A0A511BMD2"/>
<dbReference type="PANTHER" id="PTHR43421">
    <property type="entry name" value="METALLOPROTEASE PMBA"/>
    <property type="match status" value="1"/>
</dbReference>
<feature type="domain" description="Metalloprotease TldD/E central" evidence="4">
    <location>
        <begin position="116"/>
        <end position="217"/>
    </location>
</feature>
<name>A0A511BMD2_9PROT</name>
<sequence length="442" mass="46616">MDRVQDLLDAARHAGADRADVMFVASRSLSALCRNGVPEGLDHSETVHIGLRCFLGKRSASVSATDLDPERFAGLAEQAVAMARVVPEDRHACVPDPALQGSLDLAALDILDPTPAPALDALLARARIAEEAALGHEGITNSNGASAGYAHVTVALAESGGFQGHYSQTSHSTGVSVLAGHGDRMQRDYAGHSARFLCALDSPEQLGRDAAERALRRMNPVKPRTGDMPVVFDRRVSGSLLGHLANAINGALIARCTSFLAGYLGKAILPGALSVIDDPTRPRGLRSRPFDAEGIRPDVLACVEGGILQEWLLDSRSAKQFCLVTNGRAARAIGSPPAPSVTNFYLSGGETPVETLIGDIGEGIYVTELMGSSINELTGDYSRGASGFMIRNGQLAEPVAEFTIAGNLITMFRSMQAADDLEFRYGIDAPTIRIDAMSVAGS</sequence>
<accession>A0A511BMD2</accession>
<dbReference type="GO" id="GO:0008237">
    <property type="term" value="F:metallopeptidase activity"/>
    <property type="evidence" value="ECO:0007669"/>
    <property type="project" value="InterPro"/>
</dbReference>
<dbReference type="Pfam" id="PF19289">
    <property type="entry name" value="PmbA_TldD_3rd"/>
    <property type="match status" value="1"/>
</dbReference>
<evidence type="ECO:0000313" key="5">
    <source>
        <dbReference type="EMBL" id="GEL01489.1"/>
    </source>
</evidence>
<comment type="caution">
    <text evidence="5">The sequence shown here is derived from an EMBL/GenBank/DDBJ whole genome shotgun (WGS) entry which is preliminary data.</text>
</comment>
<dbReference type="InterPro" id="IPR047657">
    <property type="entry name" value="PmbA"/>
</dbReference>
<dbReference type="InterPro" id="IPR002510">
    <property type="entry name" value="Metalloprtase-TldD/E_N"/>
</dbReference>
<dbReference type="Pfam" id="PF19290">
    <property type="entry name" value="PmbA_TldD_2nd"/>
    <property type="match status" value="1"/>
</dbReference>
<gene>
    <name evidence="5" type="ORF">SSA02_06520</name>
</gene>
<dbReference type="EMBL" id="BJVC01000001">
    <property type="protein sequence ID" value="GEL01489.1"/>
    <property type="molecule type" value="Genomic_DNA"/>
</dbReference>
<dbReference type="Gene3D" id="3.30.2290.10">
    <property type="entry name" value="PmbA/TldD superfamily"/>
    <property type="match status" value="1"/>
</dbReference>
<keyword evidence="6" id="KW-1185">Reference proteome</keyword>